<dbReference type="VEuPathDB" id="ToxoDB:cyc_07796"/>
<dbReference type="InParanoid" id="A0A1D3CRI4"/>
<feature type="region of interest" description="Disordered" evidence="1">
    <location>
        <begin position="70"/>
        <end position="99"/>
    </location>
</feature>
<evidence type="ECO:0000313" key="2">
    <source>
        <dbReference type="EMBL" id="OEH73809.1"/>
    </source>
</evidence>
<feature type="region of interest" description="Disordered" evidence="1">
    <location>
        <begin position="29"/>
        <end position="53"/>
    </location>
</feature>
<organism evidence="2 3">
    <name type="scientific">Cyclospora cayetanensis</name>
    <dbReference type="NCBI Taxonomy" id="88456"/>
    <lineage>
        <taxon>Eukaryota</taxon>
        <taxon>Sar</taxon>
        <taxon>Alveolata</taxon>
        <taxon>Apicomplexa</taxon>
        <taxon>Conoidasida</taxon>
        <taxon>Coccidia</taxon>
        <taxon>Eucoccidiorida</taxon>
        <taxon>Eimeriorina</taxon>
        <taxon>Eimeriidae</taxon>
        <taxon>Cyclospora</taxon>
    </lineage>
</organism>
<evidence type="ECO:0000313" key="3">
    <source>
        <dbReference type="Proteomes" id="UP000095192"/>
    </source>
</evidence>
<keyword evidence="3" id="KW-1185">Reference proteome</keyword>
<sequence>MARVAHDASDLPEGEAVVLTLQDAQILAPDGSLNEDGDVLEKPKKQRKEKQRKTGMEFWLGLAAAQEDTAADLEEDLSESVGGGSRRRGDDHASRSSRQLQYVCRSDATICP</sequence>
<accession>A0A1D3CRI4</accession>
<comment type="caution">
    <text evidence="2">The sequence shown here is derived from an EMBL/GenBank/DDBJ whole genome shotgun (WGS) entry which is preliminary data.</text>
</comment>
<gene>
    <name evidence="2" type="ORF">cyc_07796</name>
</gene>
<dbReference type="AlphaFoldDB" id="A0A1D3CRI4"/>
<dbReference type="EMBL" id="JROU02002239">
    <property type="protein sequence ID" value="OEH73809.1"/>
    <property type="molecule type" value="Genomic_DNA"/>
</dbReference>
<dbReference type="Proteomes" id="UP000095192">
    <property type="component" value="Unassembled WGS sequence"/>
</dbReference>
<name>A0A1D3CRI4_9EIME</name>
<protein>
    <submittedName>
        <fullName evidence="2">Sart-1 family protein</fullName>
    </submittedName>
</protein>
<reference evidence="2 3" key="1">
    <citation type="journal article" date="2016" name="BMC Genomics">
        <title>Comparative genomics reveals Cyclospora cayetanensis possesses coccidia-like metabolism and invasion components but unique surface antigens.</title>
        <authorList>
            <person name="Liu S."/>
            <person name="Wang L."/>
            <person name="Zheng H."/>
            <person name="Xu Z."/>
            <person name="Roellig D.M."/>
            <person name="Li N."/>
            <person name="Frace M.A."/>
            <person name="Tang K."/>
            <person name="Arrowood M.J."/>
            <person name="Moss D.M."/>
            <person name="Zhang L."/>
            <person name="Feng Y."/>
            <person name="Xiao L."/>
        </authorList>
    </citation>
    <scope>NUCLEOTIDE SEQUENCE [LARGE SCALE GENOMIC DNA]</scope>
    <source>
        <strain evidence="2 3">CHN_HEN01</strain>
    </source>
</reference>
<feature type="compositionally biased region" description="Basic residues" evidence="1">
    <location>
        <begin position="44"/>
        <end position="53"/>
    </location>
</feature>
<evidence type="ECO:0000256" key="1">
    <source>
        <dbReference type="SAM" id="MobiDB-lite"/>
    </source>
</evidence>
<proteinExistence type="predicted"/>